<dbReference type="HOGENOM" id="CLU_1157561_0_0_1"/>
<gene>
    <name evidence="2" type="ORF">LOTGIDRAFT_165167</name>
</gene>
<dbReference type="RefSeq" id="XP_009060429.1">
    <property type="nucleotide sequence ID" value="XM_009062181.1"/>
</dbReference>
<dbReference type="AlphaFoldDB" id="V4BJ04"/>
<sequence>MKNELDEDDDEITFRNGSEEAILTPIATRELRNNDDTNNGELNSLREQLQELRFQRSEISLEKQINKEREEILILQSESTHTSTHPTGSQLSQQLLSRVTDSGRTEGIRDGFTLIDTTNNIESVECDNYRSATQFNNNVAQQILTEIQHGNSIVSLTKPKVVSALVAIPKSNNKMRLIHDANRPPGKSLNDNVDPDTMLDTEAAYWAACLIDFFGLLRANNVLVKNTFDPSRELRTVDAF</sequence>
<dbReference type="CTD" id="20239936"/>
<name>V4BJ04_LOTGI</name>
<keyword evidence="3" id="KW-1185">Reference proteome</keyword>
<proteinExistence type="predicted"/>
<evidence type="ECO:0000313" key="3">
    <source>
        <dbReference type="Proteomes" id="UP000030746"/>
    </source>
</evidence>
<feature type="coiled-coil region" evidence="1">
    <location>
        <begin position="42"/>
        <end position="78"/>
    </location>
</feature>
<protein>
    <submittedName>
        <fullName evidence="2">Uncharacterized protein</fullName>
    </submittedName>
</protein>
<accession>V4BJ04</accession>
<dbReference type="GeneID" id="20239936"/>
<organism evidence="2 3">
    <name type="scientific">Lottia gigantea</name>
    <name type="common">Giant owl limpet</name>
    <dbReference type="NCBI Taxonomy" id="225164"/>
    <lineage>
        <taxon>Eukaryota</taxon>
        <taxon>Metazoa</taxon>
        <taxon>Spiralia</taxon>
        <taxon>Lophotrochozoa</taxon>
        <taxon>Mollusca</taxon>
        <taxon>Gastropoda</taxon>
        <taxon>Patellogastropoda</taxon>
        <taxon>Lottioidea</taxon>
        <taxon>Lottiidae</taxon>
        <taxon>Lottia</taxon>
    </lineage>
</organism>
<evidence type="ECO:0000313" key="2">
    <source>
        <dbReference type="EMBL" id="ESO88754.1"/>
    </source>
</evidence>
<keyword evidence="1" id="KW-0175">Coiled coil</keyword>
<evidence type="ECO:0000256" key="1">
    <source>
        <dbReference type="SAM" id="Coils"/>
    </source>
</evidence>
<dbReference type="KEGG" id="lgi:LOTGIDRAFT_165167"/>
<reference evidence="2 3" key="1">
    <citation type="journal article" date="2013" name="Nature">
        <title>Insights into bilaterian evolution from three spiralian genomes.</title>
        <authorList>
            <person name="Simakov O."/>
            <person name="Marletaz F."/>
            <person name="Cho S.J."/>
            <person name="Edsinger-Gonzales E."/>
            <person name="Havlak P."/>
            <person name="Hellsten U."/>
            <person name="Kuo D.H."/>
            <person name="Larsson T."/>
            <person name="Lv J."/>
            <person name="Arendt D."/>
            <person name="Savage R."/>
            <person name="Osoegawa K."/>
            <person name="de Jong P."/>
            <person name="Grimwood J."/>
            <person name="Chapman J.A."/>
            <person name="Shapiro H."/>
            <person name="Aerts A."/>
            <person name="Otillar R.P."/>
            <person name="Terry A.Y."/>
            <person name="Boore J.L."/>
            <person name="Grigoriev I.V."/>
            <person name="Lindberg D.R."/>
            <person name="Seaver E.C."/>
            <person name="Weisblat D.A."/>
            <person name="Putnam N.H."/>
            <person name="Rokhsar D.S."/>
        </authorList>
    </citation>
    <scope>NUCLEOTIDE SEQUENCE [LARGE SCALE GENOMIC DNA]</scope>
</reference>
<dbReference type="EMBL" id="KB202620">
    <property type="protein sequence ID" value="ESO88754.1"/>
    <property type="molecule type" value="Genomic_DNA"/>
</dbReference>
<dbReference type="Proteomes" id="UP000030746">
    <property type="component" value="Unassembled WGS sequence"/>
</dbReference>